<keyword evidence="3" id="KW-1185">Reference proteome</keyword>
<organism evidence="3 4">
    <name type="scientific">Momordica charantia</name>
    <name type="common">Bitter gourd</name>
    <name type="synonym">Balsam pear</name>
    <dbReference type="NCBI Taxonomy" id="3673"/>
    <lineage>
        <taxon>Eukaryota</taxon>
        <taxon>Viridiplantae</taxon>
        <taxon>Streptophyta</taxon>
        <taxon>Embryophyta</taxon>
        <taxon>Tracheophyta</taxon>
        <taxon>Spermatophyta</taxon>
        <taxon>Magnoliopsida</taxon>
        <taxon>eudicotyledons</taxon>
        <taxon>Gunneridae</taxon>
        <taxon>Pentapetalae</taxon>
        <taxon>rosids</taxon>
        <taxon>fabids</taxon>
        <taxon>Cucurbitales</taxon>
        <taxon>Cucurbitaceae</taxon>
        <taxon>Momordiceae</taxon>
        <taxon>Momordica</taxon>
    </lineage>
</organism>
<dbReference type="KEGG" id="mcha:111012388"/>
<sequence>MNFILSNRPICCSCLQLPAPNHLFHSSPFSRANPNLPICSQRRWLLRTSRFCSVGDFNLTSSAGYGGWDDDGLVSDSDHFRNFLVSVGIDHKRHLFTFLFGFLCALAISRVKVSSIAVFPASVFIFAIGFSIGFVRGGSLDELNLLGNKNREKLEETSGFYAENLRNLVEFFDGFAVKVDNLKCSIRNAIDSREITLRDLESYIKVLESNDLSTSNARKVVEALVNSGSNSKAVIVENHKPSRKIKDLGDVGFELLQSFGSLLGEKLVGSKPSKVRNNVKPQMPLNSISNQTKRSSTPSEVSSGSMDSATGFNPPTNFDAFEESRKKHAMEMDYFARINVTREKDRINSKGIHGSSERFTDGEEYGYQNNRLQNWDNYINISNTGLNNKLENSRFKDSLLDPPMDTSFKRKHMETRTSFVEERGYEGENGAFRSSHMSKSESEIYRSQFREEGASKKRSSHLTDDQPCGEENEFASSSSSMIYDDAMFNKYLMEANDLLKQAKDLMKYRRDEEHVEVILCQSASLLSKATTMKPMSLLAVGQLGNTYLLHGELKLRISRELRKLLGGKEPISIGKWIDMVEELDDSITGRDKLTSILISVCEECEELLVMAGRKYRMALSIDRNDVRALYNWGLALSFRAQLIADVGPEAAFDADKVFLAAIDKFDAMMSRGNIYAPDALFRWAMTLQQRSRLRPSNSKEKTKLLLQARRLYEDSLDMDSNNLQVREALMSCISELQFEQY</sequence>
<reference evidence="4" key="1">
    <citation type="submission" date="2025-08" db="UniProtKB">
        <authorList>
            <consortium name="RefSeq"/>
        </authorList>
    </citation>
    <scope>IDENTIFICATION</scope>
    <source>
        <strain evidence="4">OHB3-1</strain>
    </source>
</reference>
<evidence type="ECO:0000256" key="2">
    <source>
        <dbReference type="SAM" id="Phobius"/>
    </source>
</evidence>
<keyword evidence="2" id="KW-0812">Transmembrane</keyword>
<protein>
    <submittedName>
        <fullName evidence="4">Uncharacterized protein LOC111012388</fullName>
    </submittedName>
</protein>
<evidence type="ECO:0000313" key="4">
    <source>
        <dbReference type="RefSeq" id="XP_022142221.1"/>
    </source>
</evidence>
<keyword evidence="2" id="KW-0472">Membrane</keyword>
<dbReference type="SUPFAM" id="SSF48452">
    <property type="entry name" value="TPR-like"/>
    <property type="match status" value="1"/>
</dbReference>
<dbReference type="GeneID" id="111012388"/>
<feature type="region of interest" description="Disordered" evidence="1">
    <location>
        <begin position="423"/>
        <end position="476"/>
    </location>
</feature>
<proteinExistence type="predicted"/>
<evidence type="ECO:0000313" key="3">
    <source>
        <dbReference type="Proteomes" id="UP000504603"/>
    </source>
</evidence>
<feature type="transmembrane region" description="Helical" evidence="2">
    <location>
        <begin position="117"/>
        <end position="135"/>
    </location>
</feature>
<keyword evidence="2" id="KW-1133">Transmembrane helix</keyword>
<feature type="region of interest" description="Disordered" evidence="1">
    <location>
        <begin position="272"/>
        <end position="315"/>
    </location>
</feature>
<dbReference type="InterPro" id="IPR011990">
    <property type="entry name" value="TPR-like_helical_dom_sf"/>
</dbReference>
<dbReference type="OrthoDB" id="552664at2759"/>
<name>A0A6J1CLK2_MOMCH</name>
<dbReference type="RefSeq" id="XP_022142221.1">
    <property type="nucleotide sequence ID" value="XM_022286529.1"/>
</dbReference>
<gene>
    <name evidence="4" type="primary">LOC111012388</name>
</gene>
<accession>A0A6J1CLK2</accession>
<dbReference type="AlphaFoldDB" id="A0A6J1CLK2"/>
<dbReference type="PANTHER" id="PTHR36888">
    <property type="entry name" value="TETRATRICOPEPTIDE-LIKE HELICAL DOMAIN-CONTAINING PROTEIN-RELATED"/>
    <property type="match status" value="1"/>
</dbReference>
<feature type="compositionally biased region" description="Basic and acidic residues" evidence="1">
    <location>
        <begin position="438"/>
        <end position="455"/>
    </location>
</feature>
<dbReference type="Proteomes" id="UP000504603">
    <property type="component" value="Unplaced"/>
</dbReference>
<dbReference type="PANTHER" id="PTHR36888:SF2">
    <property type="entry name" value="TETRATRICOPEPTIDE REPEAT (TPR)-LIKE SUPERFAMILY PROTEIN"/>
    <property type="match status" value="1"/>
</dbReference>
<evidence type="ECO:0000256" key="1">
    <source>
        <dbReference type="SAM" id="MobiDB-lite"/>
    </source>
</evidence>
<feature type="compositionally biased region" description="Polar residues" evidence="1">
    <location>
        <begin position="275"/>
        <end position="315"/>
    </location>
</feature>
<dbReference type="Gene3D" id="1.25.40.10">
    <property type="entry name" value="Tetratricopeptide repeat domain"/>
    <property type="match status" value="1"/>
</dbReference>